<dbReference type="GO" id="GO:0044781">
    <property type="term" value="P:bacterial-type flagellum organization"/>
    <property type="evidence" value="ECO:0007669"/>
    <property type="project" value="UniProtKB-KW"/>
</dbReference>
<sequence length="139" mass="15264">MSVKSRLAAVLRARRAQEDMARGAVAKATMELRRAHDVVTDHEDALADHSLPEEADPRAYLAAIAAGRSLASALDQAVSLARSAEVDADTTYDLLRAAARRRRGVEKLVERAAEARRLEELAAEQRDTDELSTRGWEQS</sequence>
<keyword evidence="12" id="KW-0969">Cilium</keyword>
<proteinExistence type="inferred from homology"/>
<gene>
    <name evidence="12" type="ORF">F4559_005723</name>
</gene>
<evidence type="ECO:0000256" key="9">
    <source>
        <dbReference type="ARBA" id="ARBA00023136"/>
    </source>
</evidence>
<dbReference type="Pfam" id="PF02050">
    <property type="entry name" value="FliJ"/>
    <property type="match status" value="1"/>
</dbReference>
<dbReference type="GO" id="GO:0015031">
    <property type="term" value="P:protein transport"/>
    <property type="evidence" value="ECO:0007669"/>
    <property type="project" value="UniProtKB-KW"/>
</dbReference>
<dbReference type="RefSeq" id="WP_184673851.1">
    <property type="nucleotide sequence ID" value="NZ_BAABAI010000028.1"/>
</dbReference>
<comment type="caution">
    <text evidence="12">The sequence shown here is derived from an EMBL/GenBank/DDBJ whole genome shotgun (WGS) entry which is preliminary data.</text>
</comment>
<evidence type="ECO:0000256" key="1">
    <source>
        <dbReference type="ARBA" id="ARBA00004413"/>
    </source>
</evidence>
<dbReference type="GO" id="GO:0005886">
    <property type="term" value="C:plasma membrane"/>
    <property type="evidence" value="ECO:0007669"/>
    <property type="project" value="UniProtKB-SubCell"/>
</dbReference>
<keyword evidence="8" id="KW-0653">Protein transport</keyword>
<dbReference type="AlphaFoldDB" id="A0A7W7T867"/>
<keyword evidence="9" id="KW-0472">Membrane</keyword>
<dbReference type="InterPro" id="IPR053716">
    <property type="entry name" value="Flag_assembly_chemotaxis_eff"/>
</dbReference>
<comment type="subcellular location">
    <subcellularLocation>
        <location evidence="1">Cell membrane</location>
        <topology evidence="1">Peripheral membrane protein</topology>
        <orientation evidence="1">Cytoplasmic side</orientation>
    </subcellularLocation>
</comment>
<organism evidence="12 13">
    <name type="scientific">Saccharothrix violaceirubra</name>
    <dbReference type="NCBI Taxonomy" id="413306"/>
    <lineage>
        <taxon>Bacteria</taxon>
        <taxon>Bacillati</taxon>
        <taxon>Actinomycetota</taxon>
        <taxon>Actinomycetes</taxon>
        <taxon>Pseudonocardiales</taxon>
        <taxon>Pseudonocardiaceae</taxon>
        <taxon>Saccharothrix</taxon>
    </lineage>
</organism>
<keyword evidence="12" id="KW-0282">Flagellum</keyword>
<evidence type="ECO:0000256" key="5">
    <source>
        <dbReference type="ARBA" id="ARBA00022475"/>
    </source>
</evidence>
<evidence type="ECO:0000256" key="2">
    <source>
        <dbReference type="ARBA" id="ARBA00010004"/>
    </source>
</evidence>
<dbReference type="GO" id="GO:0071973">
    <property type="term" value="P:bacterial-type flagellum-dependent cell motility"/>
    <property type="evidence" value="ECO:0007669"/>
    <property type="project" value="InterPro"/>
</dbReference>
<dbReference type="GO" id="GO:0006935">
    <property type="term" value="P:chemotaxis"/>
    <property type="evidence" value="ECO:0007669"/>
    <property type="project" value="UniProtKB-KW"/>
</dbReference>
<dbReference type="EMBL" id="JACHJS010000001">
    <property type="protein sequence ID" value="MBB4968364.1"/>
    <property type="molecule type" value="Genomic_DNA"/>
</dbReference>
<evidence type="ECO:0000313" key="12">
    <source>
        <dbReference type="EMBL" id="MBB4968364.1"/>
    </source>
</evidence>
<evidence type="ECO:0000256" key="6">
    <source>
        <dbReference type="ARBA" id="ARBA00022500"/>
    </source>
</evidence>
<dbReference type="Proteomes" id="UP000542674">
    <property type="component" value="Unassembled WGS sequence"/>
</dbReference>
<evidence type="ECO:0000256" key="10">
    <source>
        <dbReference type="ARBA" id="ARBA00023225"/>
    </source>
</evidence>
<keyword evidence="4" id="KW-0813">Transport</keyword>
<reference evidence="12 13" key="1">
    <citation type="submission" date="2020-08" db="EMBL/GenBank/DDBJ databases">
        <title>Sequencing the genomes of 1000 actinobacteria strains.</title>
        <authorList>
            <person name="Klenk H.-P."/>
        </authorList>
    </citation>
    <scope>NUCLEOTIDE SEQUENCE [LARGE SCALE GENOMIC DNA]</scope>
    <source>
        <strain evidence="12 13">DSM 45084</strain>
    </source>
</reference>
<evidence type="ECO:0000256" key="7">
    <source>
        <dbReference type="ARBA" id="ARBA00022795"/>
    </source>
</evidence>
<comment type="similarity">
    <text evidence="2">Belongs to the FliJ family.</text>
</comment>
<name>A0A7W7T867_9PSEU</name>
<dbReference type="Gene3D" id="1.10.287.1700">
    <property type="match status" value="1"/>
</dbReference>
<keyword evidence="6" id="KW-0145">Chemotaxis</keyword>
<protein>
    <recommendedName>
        <fullName evidence="3">Flagellar FliJ protein</fullName>
    </recommendedName>
</protein>
<feature type="compositionally biased region" description="Basic and acidic residues" evidence="11">
    <location>
        <begin position="116"/>
        <end position="132"/>
    </location>
</feature>
<feature type="region of interest" description="Disordered" evidence="11">
    <location>
        <begin position="116"/>
        <end position="139"/>
    </location>
</feature>
<evidence type="ECO:0000256" key="11">
    <source>
        <dbReference type="SAM" id="MobiDB-lite"/>
    </source>
</evidence>
<keyword evidence="13" id="KW-1185">Reference proteome</keyword>
<keyword evidence="10" id="KW-1006">Bacterial flagellum protein export</keyword>
<accession>A0A7W7T867</accession>
<dbReference type="GO" id="GO:0009288">
    <property type="term" value="C:bacterial-type flagellum"/>
    <property type="evidence" value="ECO:0007669"/>
    <property type="project" value="InterPro"/>
</dbReference>
<evidence type="ECO:0000256" key="8">
    <source>
        <dbReference type="ARBA" id="ARBA00022927"/>
    </source>
</evidence>
<evidence type="ECO:0000256" key="4">
    <source>
        <dbReference type="ARBA" id="ARBA00022448"/>
    </source>
</evidence>
<evidence type="ECO:0000256" key="3">
    <source>
        <dbReference type="ARBA" id="ARBA00020392"/>
    </source>
</evidence>
<keyword evidence="7" id="KW-1005">Bacterial flagellum biogenesis</keyword>
<evidence type="ECO:0000313" key="13">
    <source>
        <dbReference type="Proteomes" id="UP000542674"/>
    </source>
</evidence>
<dbReference type="InterPro" id="IPR012823">
    <property type="entry name" value="Flagell_FliJ"/>
</dbReference>
<keyword evidence="5" id="KW-1003">Cell membrane</keyword>
<keyword evidence="12" id="KW-0966">Cell projection</keyword>